<protein>
    <recommendedName>
        <fullName evidence="2">SCP domain-containing protein</fullName>
    </recommendedName>
</protein>
<sequence length="191" mass="20929">MISGRETALSSFETALLCETSTKFEKTKIARVLVVLVVLFFTTLHSPAALSAGPALDSEAVLNVLNQDRIKYGLSALTADQKLQEAATAKALDILQNNYFAHISPAGRQPWDFIKNAGFKYSFAGENLAINYQNALELQNDFMNSPNHRENLLSPLFDRIGIAVMEGEFRGKKAVVTVEMFASPTETVAAK</sequence>
<organism evidence="3 4">
    <name type="scientific">Candidatus Doudnabacteria bacterium RIFCSPHIGHO2_01_FULL_46_14</name>
    <dbReference type="NCBI Taxonomy" id="1817824"/>
    <lineage>
        <taxon>Bacteria</taxon>
        <taxon>Candidatus Doudnaibacteriota</taxon>
    </lineage>
</organism>
<comment type="caution">
    <text evidence="3">The sequence shown here is derived from an EMBL/GenBank/DDBJ whole genome shotgun (WGS) entry which is preliminary data.</text>
</comment>
<feature type="transmembrane region" description="Helical" evidence="1">
    <location>
        <begin position="29"/>
        <end position="50"/>
    </location>
</feature>
<keyword evidence="1" id="KW-0472">Membrane</keyword>
<dbReference type="Gene3D" id="3.40.33.10">
    <property type="entry name" value="CAP"/>
    <property type="match status" value="1"/>
</dbReference>
<name>A0A1F5NN08_9BACT</name>
<evidence type="ECO:0000256" key="1">
    <source>
        <dbReference type="SAM" id="Phobius"/>
    </source>
</evidence>
<dbReference type="CDD" id="cd05379">
    <property type="entry name" value="CAP_bacterial"/>
    <property type="match status" value="1"/>
</dbReference>
<keyword evidence="1" id="KW-1133">Transmembrane helix</keyword>
<proteinExistence type="predicted"/>
<dbReference type="STRING" id="1817824.A2751_05525"/>
<accession>A0A1F5NN08</accession>
<dbReference type="SUPFAM" id="SSF55797">
    <property type="entry name" value="PR-1-like"/>
    <property type="match status" value="1"/>
</dbReference>
<reference evidence="3 4" key="1">
    <citation type="journal article" date="2016" name="Nat. Commun.">
        <title>Thousands of microbial genomes shed light on interconnected biogeochemical processes in an aquifer system.</title>
        <authorList>
            <person name="Anantharaman K."/>
            <person name="Brown C.T."/>
            <person name="Hug L.A."/>
            <person name="Sharon I."/>
            <person name="Castelle C.J."/>
            <person name="Probst A.J."/>
            <person name="Thomas B.C."/>
            <person name="Singh A."/>
            <person name="Wilkins M.J."/>
            <person name="Karaoz U."/>
            <person name="Brodie E.L."/>
            <person name="Williams K.H."/>
            <person name="Hubbard S.S."/>
            <person name="Banfield J.F."/>
        </authorList>
    </citation>
    <scope>NUCLEOTIDE SEQUENCE [LARGE SCALE GENOMIC DNA]</scope>
</reference>
<dbReference type="PANTHER" id="PTHR31157:SF1">
    <property type="entry name" value="SCP DOMAIN-CONTAINING PROTEIN"/>
    <property type="match status" value="1"/>
</dbReference>
<dbReference type="EMBL" id="MFEK01000007">
    <property type="protein sequence ID" value="OGE79077.1"/>
    <property type="molecule type" value="Genomic_DNA"/>
</dbReference>
<evidence type="ECO:0000313" key="4">
    <source>
        <dbReference type="Proteomes" id="UP000176864"/>
    </source>
</evidence>
<evidence type="ECO:0000313" key="3">
    <source>
        <dbReference type="EMBL" id="OGE79077.1"/>
    </source>
</evidence>
<keyword evidence="1" id="KW-0812">Transmembrane</keyword>
<gene>
    <name evidence="3" type="ORF">A2751_05525</name>
</gene>
<dbReference type="AlphaFoldDB" id="A0A1F5NN08"/>
<dbReference type="InterPro" id="IPR014044">
    <property type="entry name" value="CAP_dom"/>
</dbReference>
<evidence type="ECO:0000259" key="2">
    <source>
        <dbReference type="Pfam" id="PF00188"/>
    </source>
</evidence>
<dbReference type="PANTHER" id="PTHR31157">
    <property type="entry name" value="SCP DOMAIN-CONTAINING PROTEIN"/>
    <property type="match status" value="1"/>
</dbReference>
<dbReference type="Proteomes" id="UP000176864">
    <property type="component" value="Unassembled WGS sequence"/>
</dbReference>
<feature type="domain" description="SCP" evidence="2">
    <location>
        <begin position="62"/>
        <end position="175"/>
    </location>
</feature>
<dbReference type="Pfam" id="PF00188">
    <property type="entry name" value="CAP"/>
    <property type="match status" value="1"/>
</dbReference>
<dbReference type="InterPro" id="IPR035940">
    <property type="entry name" value="CAP_sf"/>
</dbReference>